<evidence type="ECO:0000256" key="6">
    <source>
        <dbReference type="ARBA" id="ARBA00034078"/>
    </source>
</evidence>
<keyword evidence="9" id="KW-1185">Reference proteome</keyword>
<keyword evidence="8" id="KW-0830">Ubiquinone</keyword>
<gene>
    <name evidence="8" type="ordered locus">Hden_2464</name>
</gene>
<feature type="binding site" evidence="7">
    <location>
        <position position="138"/>
    </location>
    <ligand>
        <name>[2Fe-2S] cluster</name>
        <dbReference type="ChEBI" id="CHEBI:190135"/>
    </ligand>
</feature>
<keyword evidence="3 7" id="KW-0479">Metal-binding</keyword>
<dbReference type="KEGG" id="hdn:Hden_2464"/>
<dbReference type="STRING" id="582899.Hden_2464"/>
<dbReference type="GO" id="GO:0016491">
    <property type="term" value="F:oxidoreductase activity"/>
    <property type="evidence" value="ECO:0007669"/>
    <property type="project" value="InterPro"/>
</dbReference>
<feature type="binding site" evidence="7">
    <location>
        <position position="102"/>
    </location>
    <ligand>
        <name>[2Fe-2S] cluster</name>
        <dbReference type="ChEBI" id="CHEBI:190135"/>
    </ligand>
</feature>
<comment type="cofactor">
    <cofactor evidence="7">
        <name>[2Fe-2S] cluster</name>
        <dbReference type="ChEBI" id="CHEBI:190135"/>
    </cofactor>
    <text evidence="7">Binds 1 [2Fe-2S] cluster.</text>
</comment>
<comment type="similarity">
    <text evidence="1">Belongs to the complex I 24 kDa subunit family.</text>
</comment>
<dbReference type="InterPro" id="IPR028431">
    <property type="entry name" value="NADP_DH_HndA-like"/>
</dbReference>
<protein>
    <submittedName>
        <fullName evidence="8">NADH dehydrogenase (Ubiquinone) 24 kDa subunit</fullName>
    </submittedName>
</protein>
<dbReference type="EMBL" id="CP002083">
    <property type="protein sequence ID" value="ADJ24261.1"/>
    <property type="molecule type" value="Genomic_DNA"/>
</dbReference>
<evidence type="ECO:0000256" key="7">
    <source>
        <dbReference type="PIRSR" id="PIRSR000216-1"/>
    </source>
</evidence>
<dbReference type="PANTHER" id="PTHR43342">
    <property type="entry name" value="NADH-QUINONE OXIDOREDUCTASE, E SUBUNIT"/>
    <property type="match status" value="1"/>
</dbReference>
<keyword evidence="4 7" id="KW-0408">Iron</keyword>
<evidence type="ECO:0000313" key="9">
    <source>
        <dbReference type="Proteomes" id="UP000002033"/>
    </source>
</evidence>
<evidence type="ECO:0000256" key="2">
    <source>
        <dbReference type="ARBA" id="ARBA00022714"/>
    </source>
</evidence>
<dbReference type="AlphaFoldDB" id="D8JSG7"/>
<reference evidence="9" key="1">
    <citation type="journal article" date="2011" name="J. Bacteriol.">
        <title>Genome sequences of eight morphologically diverse alphaproteobacteria.</title>
        <authorList>
            <consortium name="US DOE Joint Genome Institute"/>
            <person name="Brown P.J."/>
            <person name="Kysela D.T."/>
            <person name="Buechlein A."/>
            <person name="Hemmerich C."/>
            <person name="Brun Y.V."/>
        </authorList>
    </citation>
    <scope>NUCLEOTIDE SEQUENCE [LARGE SCALE GENOMIC DNA]</scope>
    <source>
        <strain evidence="9">ATCC 51888 / DSM 1869 / NCIB 11706 / TK 0415</strain>
    </source>
</reference>
<name>D8JSG7_HYPDA</name>
<dbReference type="GO" id="GO:0046872">
    <property type="term" value="F:metal ion binding"/>
    <property type="evidence" value="ECO:0007669"/>
    <property type="project" value="UniProtKB-KW"/>
</dbReference>
<dbReference type="Pfam" id="PF01257">
    <property type="entry name" value="2Fe-2S_thioredx"/>
    <property type="match status" value="1"/>
</dbReference>
<keyword evidence="2 7" id="KW-0001">2Fe-2S</keyword>
<dbReference type="Proteomes" id="UP000002033">
    <property type="component" value="Chromosome"/>
</dbReference>
<organism evidence="8 9">
    <name type="scientific">Hyphomicrobium denitrificans (strain ATCC 51888 / DSM 1869 / NCIMB 11706 / TK 0415)</name>
    <dbReference type="NCBI Taxonomy" id="582899"/>
    <lineage>
        <taxon>Bacteria</taxon>
        <taxon>Pseudomonadati</taxon>
        <taxon>Pseudomonadota</taxon>
        <taxon>Alphaproteobacteria</taxon>
        <taxon>Hyphomicrobiales</taxon>
        <taxon>Hyphomicrobiaceae</taxon>
        <taxon>Hyphomicrobium</taxon>
    </lineage>
</organism>
<dbReference type="HOGENOM" id="CLU_054362_2_2_5"/>
<accession>D8JSG7</accession>
<dbReference type="eggNOG" id="COG1905">
    <property type="taxonomic scope" value="Bacteria"/>
</dbReference>
<feature type="binding site" evidence="7">
    <location>
        <position position="142"/>
    </location>
    <ligand>
        <name>[2Fe-2S] cluster</name>
        <dbReference type="ChEBI" id="CHEBI:190135"/>
    </ligand>
</feature>
<feature type="binding site" evidence="7">
    <location>
        <position position="97"/>
    </location>
    <ligand>
        <name>[2Fe-2S] cluster</name>
        <dbReference type="ChEBI" id="CHEBI:190135"/>
    </ligand>
</feature>
<dbReference type="CDD" id="cd03081">
    <property type="entry name" value="TRX_Fd_NuoE_FDH_gamma"/>
    <property type="match status" value="1"/>
</dbReference>
<dbReference type="Gene3D" id="1.10.10.1590">
    <property type="entry name" value="NADH-quinone oxidoreductase subunit E"/>
    <property type="match status" value="1"/>
</dbReference>
<evidence type="ECO:0000256" key="1">
    <source>
        <dbReference type="ARBA" id="ARBA00010643"/>
    </source>
</evidence>
<proteinExistence type="inferred from homology"/>
<dbReference type="GO" id="GO:0051537">
    <property type="term" value="F:2 iron, 2 sulfur cluster binding"/>
    <property type="evidence" value="ECO:0007669"/>
    <property type="project" value="UniProtKB-KW"/>
</dbReference>
<dbReference type="InterPro" id="IPR041921">
    <property type="entry name" value="NuoE_N"/>
</dbReference>
<dbReference type="NCBIfam" id="NF004638">
    <property type="entry name" value="PRK05988.1"/>
    <property type="match status" value="1"/>
</dbReference>
<dbReference type="PIRSF" id="PIRSF000216">
    <property type="entry name" value="NADH_DH_24kDa"/>
    <property type="match status" value="1"/>
</dbReference>
<dbReference type="OrthoDB" id="9807941at2"/>
<dbReference type="InterPro" id="IPR036249">
    <property type="entry name" value="Thioredoxin-like_sf"/>
</dbReference>
<comment type="cofactor">
    <cofactor evidence="6">
        <name>[2Fe-2S] cluster</name>
        <dbReference type="ChEBI" id="CHEBI:190135"/>
    </cofactor>
</comment>
<dbReference type="Gene3D" id="3.40.30.10">
    <property type="entry name" value="Glutaredoxin"/>
    <property type="match status" value="1"/>
</dbReference>
<dbReference type="InterPro" id="IPR002023">
    <property type="entry name" value="NuoE-like"/>
</dbReference>
<sequence length="176" mass="19201">MAKKVGRSPKGDTKPEITPTTPVQIAAAAICARHGNKPDELLEIFHEMQHDLGYVPEETLPIIAKALNRSRAEIYGVLTFYHEFHRHPVGKHVVKICRAEACQSMGTDELCQHAESKLNVPLGGTTADGAVTIEQVFCLGNCALSPAVMVGEKLYGRVDPKRFDEIIAGLEKEAAE</sequence>
<evidence type="ECO:0000256" key="4">
    <source>
        <dbReference type="ARBA" id="ARBA00023004"/>
    </source>
</evidence>
<evidence type="ECO:0000313" key="8">
    <source>
        <dbReference type="EMBL" id="ADJ24261.1"/>
    </source>
</evidence>
<evidence type="ECO:0000256" key="5">
    <source>
        <dbReference type="ARBA" id="ARBA00023014"/>
    </source>
</evidence>
<keyword evidence="5 7" id="KW-0411">Iron-sulfur</keyword>
<dbReference type="RefSeq" id="WP_013216420.1">
    <property type="nucleotide sequence ID" value="NC_014313.1"/>
</dbReference>
<dbReference type="SUPFAM" id="SSF52833">
    <property type="entry name" value="Thioredoxin-like"/>
    <property type="match status" value="1"/>
</dbReference>
<dbReference type="PANTHER" id="PTHR43342:SF2">
    <property type="entry name" value="POTENTIAL NAD-REDUCING HYDROGENASE SUBUNIT"/>
    <property type="match status" value="1"/>
</dbReference>
<evidence type="ECO:0000256" key="3">
    <source>
        <dbReference type="ARBA" id="ARBA00022723"/>
    </source>
</evidence>